<dbReference type="RefSeq" id="XP_028514931.1">
    <property type="nucleotide sequence ID" value="XM_028659130.1"/>
</dbReference>
<evidence type="ECO:0000256" key="3">
    <source>
        <dbReference type="ARBA" id="ARBA00022692"/>
    </source>
</evidence>
<dbReference type="PANTHER" id="PTHR23320:SF165">
    <property type="entry name" value="MARVEL DOMAIN-CONTAINING PROTEIN"/>
    <property type="match status" value="1"/>
</dbReference>
<dbReference type="AlphaFoldDB" id="A0A913YKU7"/>
<proteinExistence type="inferred from homology"/>
<comment type="subcellular location">
    <subcellularLocation>
        <location evidence="1">Membrane</location>
        <topology evidence="1">Multi-pass membrane protein</topology>
    </subcellularLocation>
</comment>
<evidence type="ECO:0000256" key="1">
    <source>
        <dbReference type="ARBA" id="ARBA00004141"/>
    </source>
</evidence>
<evidence type="ECO:0000313" key="8">
    <source>
        <dbReference type="EnsemblMetazoa" id="XP_028514931.1"/>
    </source>
</evidence>
<feature type="region of interest" description="Disordered" evidence="6">
    <location>
        <begin position="228"/>
        <end position="257"/>
    </location>
</feature>
<feature type="region of interest" description="Disordered" evidence="6">
    <location>
        <begin position="309"/>
        <end position="338"/>
    </location>
</feature>
<evidence type="ECO:0000256" key="5">
    <source>
        <dbReference type="ARBA" id="ARBA00023136"/>
    </source>
</evidence>
<feature type="region of interest" description="Disordered" evidence="6">
    <location>
        <begin position="273"/>
        <end position="293"/>
    </location>
</feature>
<dbReference type="PANTHER" id="PTHR23320">
    <property type="entry name" value="MEMBRANE-SPANNING 4-DOMAINS SUBFAMILY A MS4A -RELATED"/>
    <property type="match status" value="1"/>
</dbReference>
<name>A0A913YKU7_EXADI</name>
<evidence type="ECO:0000313" key="9">
    <source>
        <dbReference type="Proteomes" id="UP000887567"/>
    </source>
</evidence>
<feature type="transmembrane region" description="Helical" evidence="7">
    <location>
        <begin position="44"/>
        <end position="62"/>
    </location>
</feature>
<keyword evidence="3 7" id="KW-0812">Transmembrane</keyword>
<dbReference type="Pfam" id="PF04103">
    <property type="entry name" value="CD20"/>
    <property type="match status" value="1"/>
</dbReference>
<sequence length="404" mass="43101">MGFSFKYTRYSAIAQITLGVLSIAFGIADRAVDYKMNSFHSVSLMPIWMGVWFVITGVIGVHGSKRNNARDGRAPRPLIGAYLGFSITSTVFALIIIAIYSIGVANMNSCRKQWIYDYERSNQTHNRYGYILVQPPKECNVRVALGSLVITFAAFELFGGILASVCACTNGCCTCPTARRSQQPTQLGQVIHVQTQQGPQAYIMTQGANGVPVAVPAMVPGQLQMSAVPDPEAMYPSPAGAQGGGAQGGSTHDAQAPPSYETIRVDMPPVNQEYTATTEGGDQGGSTHDAQAPPSYETIRVDMPPVNQEYTATTEGGDQGGSTPDAQAPPPHETIRVDMSPVNQGYTAGREGGDQGGSTHDALEAPYYTLRVDMPQVNQGYINDTVVGDQGGSTHDALVLQTRL</sequence>
<dbReference type="GO" id="GO:0016020">
    <property type="term" value="C:membrane"/>
    <property type="evidence" value="ECO:0007669"/>
    <property type="project" value="UniProtKB-SubCell"/>
</dbReference>
<accession>A0A913YKU7</accession>
<keyword evidence="5 7" id="KW-0472">Membrane</keyword>
<evidence type="ECO:0000256" key="4">
    <source>
        <dbReference type="ARBA" id="ARBA00022989"/>
    </source>
</evidence>
<feature type="compositionally biased region" description="Polar residues" evidence="6">
    <location>
        <begin position="273"/>
        <end position="289"/>
    </location>
</feature>
<reference evidence="8" key="1">
    <citation type="submission" date="2022-11" db="UniProtKB">
        <authorList>
            <consortium name="EnsemblMetazoa"/>
        </authorList>
    </citation>
    <scope>IDENTIFICATION</scope>
</reference>
<organism evidence="8 9">
    <name type="scientific">Exaiptasia diaphana</name>
    <name type="common">Tropical sea anemone</name>
    <name type="synonym">Aiptasia pulchella</name>
    <dbReference type="NCBI Taxonomy" id="2652724"/>
    <lineage>
        <taxon>Eukaryota</taxon>
        <taxon>Metazoa</taxon>
        <taxon>Cnidaria</taxon>
        <taxon>Anthozoa</taxon>
        <taxon>Hexacorallia</taxon>
        <taxon>Actiniaria</taxon>
        <taxon>Aiptasiidae</taxon>
        <taxon>Exaiptasia</taxon>
    </lineage>
</organism>
<dbReference type="EnsemblMetazoa" id="XM_028659130.1">
    <property type="protein sequence ID" value="XP_028514931.1"/>
    <property type="gene ID" value="LOC110239361"/>
</dbReference>
<dbReference type="GeneID" id="110239361"/>
<keyword evidence="9" id="KW-1185">Reference proteome</keyword>
<dbReference type="Proteomes" id="UP000887567">
    <property type="component" value="Unplaced"/>
</dbReference>
<feature type="transmembrane region" description="Helical" evidence="7">
    <location>
        <begin position="82"/>
        <end position="105"/>
    </location>
</feature>
<dbReference type="InterPro" id="IPR007237">
    <property type="entry name" value="CD20-like"/>
</dbReference>
<keyword evidence="4 7" id="KW-1133">Transmembrane helix</keyword>
<feature type="compositionally biased region" description="Polar residues" evidence="6">
    <location>
        <begin position="309"/>
        <end position="325"/>
    </location>
</feature>
<evidence type="ECO:0000256" key="7">
    <source>
        <dbReference type="SAM" id="Phobius"/>
    </source>
</evidence>
<evidence type="ECO:0000256" key="6">
    <source>
        <dbReference type="SAM" id="MobiDB-lite"/>
    </source>
</evidence>
<evidence type="ECO:0000256" key="2">
    <source>
        <dbReference type="ARBA" id="ARBA00009565"/>
    </source>
</evidence>
<feature type="transmembrane region" description="Helical" evidence="7">
    <location>
        <begin position="143"/>
        <end position="165"/>
    </location>
</feature>
<comment type="similarity">
    <text evidence="2">Belongs to the MS4A family.</text>
</comment>
<protein>
    <submittedName>
        <fullName evidence="8">Uncharacterized protein</fullName>
    </submittedName>
</protein>
<dbReference type="InterPro" id="IPR030417">
    <property type="entry name" value="MS4A"/>
</dbReference>
<feature type="transmembrane region" description="Helical" evidence="7">
    <location>
        <begin position="12"/>
        <end position="32"/>
    </location>
</feature>